<evidence type="ECO:0000259" key="9">
    <source>
        <dbReference type="PROSITE" id="PS50106"/>
    </source>
</evidence>
<keyword evidence="4 6" id="KW-0862">Zinc</keyword>
<dbReference type="SMART" id="SM00228">
    <property type="entry name" value="PDZ"/>
    <property type="match status" value="1"/>
</dbReference>
<dbReference type="PANTHER" id="PTHR24214">
    <property type="entry name" value="PDZ AND LIM DOMAIN PROTEIN ZASP"/>
    <property type="match status" value="1"/>
</dbReference>
<evidence type="ECO:0000313" key="11">
    <source>
        <dbReference type="RefSeq" id="XP_013774388.1"/>
    </source>
</evidence>
<feature type="region of interest" description="Disordered" evidence="7">
    <location>
        <begin position="239"/>
        <end position="272"/>
    </location>
</feature>
<dbReference type="PROSITE" id="PS50023">
    <property type="entry name" value="LIM_DOMAIN_2"/>
    <property type="match status" value="3"/>
</dbReference>
<dbReference type="CDD" id="cd09455">
    <property type="entry name" value="LIM1_Enigma_like_1"/>
    <property type="match status" value="1"/>
</dbReference>
<dbReference type="InterPro" id="IPR050604">
    <property type="entry name" value="PDZ-LIM_domain"/>
</dbReference>
<feature type="domain" description="LIM zinc-binding" evidence="8">
    <location>
        <begin position="276"/>
        <end position="335"/>
    </location>
</feature>
<dbReference type="Gene3D" id="2.10.110.10">
    <property type="entry name" value="Cysteine Rich Protein"/>
    <property type="match status" value="4"/>
</dbReference>
<accession>A0ABM1B421</accession>
<keyword evidence="10" id="KW-1185">Reference proteome</keyword>
<dbReference type="Proteomes" id="UP000694941">
    <property type="component" value="Unplaced"/>
</dbReference>
<proteinExistence type="predicted"/>
<organism evidence="10 11">
    <name type="scientific">Limulus polyphemus</name>
    <name type="common">Atlantic horseshoe crab</name>
    <dbReference type="NCBI Taxonomy" id="6850"/>
    <lineage>
        <taxon>Eukaryota</taxon>
        <taxon>Metazoa</taxon>
        <taxon>Ecdysozoa</taxon>
        <taxon>Arthropoda</taxon>
        <taxon>Chelicerata</taxon>
        <taxon>Merostomata</taxon>
        <taxon>Xiphosura</taxon>
        <taxon>Limulidae</taxon>
        <taxon>Limulus</taxon>
    </lineage>
</organism>
<evidence type="ECO:0000256" key="7">
    <source>
        <dbReference type="SAM" id="MobiDB-lite"/>
    </source>
</evidence>
<dbReference type="InterPro" id="IPR036034">
    <property type="entry name" value="PDZ_sf"/>
</dbReference>
<feature type="domain" description="PDZ" evidence="9">
    <location>
        <begin position="7"/>
        <end position="89"/>
    </location>
</feature>
<dbReference type="PROSITE" id="PS50106">
    <property type="entry name" value="PDZ"/>
    <property type="match status" value="1"/>
</dbReference>
<dbReference type="Pfam" id="PF00412">
    <property type="entry name" value="LIM"/>
    <property type="match status" value="4"/>
</dbReference>
<feature type="compositionally biased region" description="Polar residues" evidence="7">
    <location>
        <begin position="614"/>
        <end position="624"/>
    </location>
</feature>
<reference evidence="11" key="1">
    <citation type="submission" date="2025-08" db="UniProtKB">
        <authorList>
            <consortium name="RefSeq"/>
        </authorList>
    </citation>
    <scope>IDENTIFICATION</scope>
    <source>
        <tissue evidence="11">Muscle</tissue>
    </source>
</reference>
<evidence type="ECO:0000256" key="4">
    <source>
        <dbReference type="ARBA" id="ARBA00022833"/>
    </source>
</evidence>
<feature type="compositionally biased region" description="Pro residues" evidence="7">
    <location>
        <begin position="591"/>
        <end position="612"/>
    </location>
</feature>
<name>A0ABM1B421_LIMPO</name>
<feature type="compositionally biased region" description="Low complexity" evidence="7">
    <location>
        <begin position="580"/>
        <end position="590"/>
    </location>
</feature>
<dbReference type="PANTHER" id="PTHR24214:SF38">
    <property type="entry name" value="PDZ AND LIM DOMAIN PROTEIN ZASP-RELATED"/>
    <property type="match status" value="1"/>
</dbReference>
<keyword evidence="3 6" id="KW-0479">Metal-binding</keyword>
<dbReference type="CDD" id="cd09461">
    <property type="entry name" value="LIM3_Enigma_like_1"/>
    <property type="match status" value="1"/>
</dbReference>
<feature type="domain" description="LIM zinc-binding" evidence="8">
    <location>
        <begin position="724"/>
        <end position="783"/>
    </location>
</feature>
<dbReference type="SMART" id="SM00735">
    <property type="entry name" value="ZM"/>
    <property type="match status" value="1"/>
</dbReference>
<gene>
    <name evidence="11" type="primary">LOC106459323</name>
</gene>
<protein>
    <submittedName>
        <fullName evidence="11">PDZ and LIM domain protein Zasp-like isoform X1</fullName>
    </submittedName>
</protein>
<keyword evidence="5 6" id="KW-0440">LIM domain</keyword>
<dbReference type="CDD" id="cd09360">
    <property type="entry name" value="LIM_ALP_like"/>
    <property type="match status" value="1"/>
</dbReference>
<dbReference type="InterPro" id="IPR001478">
    <property type="entry name" value="PDZ"/>
</dbReference>
<evidence type="ECO:0000256" key="6">
    <source>
        <dbReference type="PROSITE-ProRule" id="PRU00125"/>
    </source>
</evidence>
<sequence length="839" mass="89885">MSSQTLTIKLSRGENTPWGFRIQGGKDFSSPLVIQRVNPGSLAENAGLQSGDGVLKIQGQATENMRHKEAQDTIIKAGNFLEMLIQRGGMRIWRPTVTVGVDSSSPDVKPVTKTSLAATKQESLNIGSKHNVSAKPFITGEDGQMKTIVHNQYNSPANIYSMNNITDTLSAQTEILTTGAKGINFMKEQQPVNKDSAVYRMVHEEDIPVATGEDDEMSFQGISNPSTQSQAFRKLQMALDRGEESPTPASGTVKHVEVPKPKPQSEKPVEPSANQNLCAECGRLIVGVFVRIKDKNLHSECFNCSTCGNSLKNAGYFNINDKLYCDIHAKQAAKIIAPNLEAVPVAPGPEPIASIMEESSGFSIPSDAPVIGVGHTPPAAPEVTSKPVLTTPLAPTTPTSYSNVSPIPFHRSTSEVHHVDAPTSPQPLQSPPVFVPISGPPSADRPGVFPAVIPEPTKAPVPAPALAPATTQFTHPQTAPVVDAHHPTPGGAKFVWPPPKQPVQTYEPTIESNATPSIPSYRPPPGTQHVSHASAAFTKGKGATQFSAPQAPASTWKPPSASTVPPPTTPKSPGTQIQAPSWKTPTTPTSTQPPPTFSPKSPPIVAPKPHPPAQTSTLSGSPAWSSSPLGSILGGLPGSGSRPAPRRGRGQLKPQASPGTRIPICAVCGTPIRGPFVTALGKTWCPEHFHCSNAQCHRHLQDVGFVEEQGQLYCELCYEAYLAPACAKCGNRIKGDCLNALDKQWHPDCFVCNYCKQPFGNSSFYLEDGLPYCEKDWNELFTTKCVGCGYPIEAGDRWVEALNNNYHSQCFKCSICHKNLEGQSFYAKGGRPFCKAHAR</sequence>
<dbReference type="CDD" id="cd23068">
    <property type="entry name" value="PDZ_ZASP52-like"/>
    <property type="match status" value="1"/>
</dbReference>
<evidence type="ECO:0000256" key="2">
    <source>
        <dbReference type="ARBA" id="ARBA00022490"/>
    </source>
</evidence>
<dbReference type="SUPFAM" id="SSF57716">
    <property type="entry name" value="Glucocorticoid receptor-like (DNA-binding domain)"/>
    <property type="match status" value="5"/>
</dbReference>
<dbReference type="InterPro" id="IPR001781">
    <property type="entry name" value="Znf_LIM"/>
</dbReference>
<dbReference type="Gene3D" id="2.30.42.10">
    <property type="match status" value="1"/>
</dbReference>
<evidence type="ECO:0000259" key="8">
    <source>
        <dbReference type="PROSITE" id="PS50023"/>
    </source>
</evidence>
<evidence type="ECO:0000313" key="10">
    <source>
        <dbReference type="Proteomes" id="UP000694941"/>
    </source>
</evidence>
<feature type="compositionally biased region" description="Basic and acidic residues" evidence="7">
    <location>
        <begin position="254"/>
        <end position="269"/>
    </location>
</feature>
<feature type="region of interest" description="Disordered" evidence="7">
    <location>
        <begin position="510"/>
        <end position="657"/>
    </location>
</feature>
<dbReference type="InterPro" id="IPR031847">
    <property type="entry name" value="PDLI1-4/Zasp-like_mid"/>
</dbReference>
<evidence type="ECO:0000256" key="5">
    <source>
        <dbReference type="ARBA" id="ARBA00023038"/>
    </source>
</evidence>
<dbReference type="Pfam" id="PF00595">
    <property type="entry name" value="PDZ"/>
    <property type="match status" value="1"/>
</dbReference>
<dbReference type="Pfam" id="PF15936">
    <property type="entry name" value="DUF4749"/>
    <property type="match status" value="1"/>
</dbReference>
<dbReference type="SUPFAM" id="SSF50156">
    <property type="entry name" value="PDZ domain-like"/>
    <property type="match status" value="1"/>
</dbReference>
<evidence type="ECO:0000256" key="1">
    <source>
        <dbReference type="ARBA" id="ARBA00004496"/>
    </source>
</evidence>
<dbReference type="GeneID" id="106459323"/>
<evidence type="ECO:0000256" key="3">
    <source>
        <dbReference type="ARBA" id="ARBA00022723"/>
    </source>
</evidence>
<keyword evidence="2" id="KW-0963">Cytoplasm</keyword>
<dbReference type="SMART" id="SM00132">
    <property type="entry name" value="LIM"/>
    <property type="match status" value="4"/>
</dbReference>
<feature type="domain" description="LIM zinc-binding" evidence="8">
    <location>
        <begin position="784"/>
        <end position="839"/>
    </location>
</feature>
<comment type="subcellular location">
    <subcellularLocation>
        <location evidence="1">Cytoplasm</location>
    </subcellularLocation>
</comment>
<dbReference type="RefSeq" id="XP_013774388.1">
    <property type="nucleotide sequence ID" value="XM_013918934.2"/>
</dbReference>
<dbReference type="InterPro" id="IPR006643">
    <property type="entry name" value="Zasp-like_motif"/>
</dbReference>
<dbReference type="PROSITE" id="PS00478">
    <property type="entry name" value="LIM_DOMAIN_1"/>
    <property type="match status" value="1"/>
</dbReference>